<dbReference type="Pfam" id="PF01436">
    <property type="entry name" value="NHL"/>
    <property type="match status" value="1"/>
</dbReference>
<dbReference type="PANTHER" id="PTHR46388:SF2">
    <property type="entry name" value="NHL REPEAT-CONTAINING PROTEIN 2"/>
    <property type="match status" value="1"/>
</dbReference>
<dbReference type="Pfam" id="PF13905">
    <property type="entry name" value="Thioredoxin_8"/>
    <property type="match status" value="1"/>
</dbReference>
<feature type="chain" id="PRO_5032872006" evidence="2">
    <location>
        <begin position="23"/>
        <end position="682"/>
    </location>
</feature>
<dbReference type="InterPro" id="IPR001258">
    <property type="entry name" value="NHL_repeat"/>
</dbReference>
<proteinExistence type="predicted"/>
<accession>A0A7S8E9F4</accession>
<evidence type="ECO:0000259" key="3">
    <source>
        <dbReference type="PROSITE" id="PS51352"/>
    </source>
</evidence>
<protein>
    <submittedName>
        <fullName evidence="4">Thioredoxin fold domain-containing protein</fullName>
    </submittedName>
</protein>
<evidence type="ECO:0000256" key="2">
    <source>
        <dbReference type="SAM" id="SignalP"/>
    </source>
</evidence>
<dbReference type="PANTHER" id="PTHR46388">
    <property type="entry name" value="NHL REPEAT-CONTAINING PROTEIN 2"/>
    <property type="match status" value="1"/>
</dbReference>
<evidence type="ECO:0000313" key="5">
    <source>
        <dbReference type="Proteomes" id="UP000594468"/>
    </source>
</evidence>
<keyword evidence="1" id="KW-0677">Repeat</keyword>
<dbReference type="Proteomes" id="UP000594468">
    <property type="component" value="Chromosome"/>
</dbReference>
<dbReference type="InterPro" id="IPR013766">
    <property type="entry name" value="Thioredoxin_domain"/>
</dbReference>
<dbReference type="Gene3D" id="3.40.30.10">
    <property type="entry name" value="Glutaredoxin"/>
    <property type="match status" value="1"/>
</dbReference>
<feature type="domain" description="Thioredoxin" evidence="3">
    <location>
        <begin position="16"/>
        <end position="176"/>
    </location>
</feature>
<dbReference type="EMBL" id="CP062983">
    <property type="protein sequence ID" value="QPC82825.1"/>
    <property type="molecule type" value="Genomic_DNA"/>
</dbReference>
<dbReference type="SUPFAM" id="SSF63825">
    <property type="entry name" value="YWTD domain"/>
    <property type="match status" value="1"/>
</dbReference>
<gene>
    <name evidence="4" type="ORF">G4Y79_00165</name>
</gene>
<name>A0A7S8E9F4_9CHLR</name>
<dbReference type="KEGG" id="pmet:G4Y79_00165"/>
<keyword evidence="2" id="KW-0732">Signal</keyword>
<dbReference type="SUPFAM" id="SSF101898">
    <property type="entry name" value="NHL repeat"/>
    <property type="match status" value="1"/>
</dbReference>
<feature type="signal peptide" evidence="2">
    <location>
        <begin position="1"/>
        <end position="22"/>
    </location>
</feature>
<evidence type="ECO:0000313" key="4">
    <source>
        <dbReference type="EMBL" id="QPC82825.1"/>
    </source>
</evidence>
<sequence>MSRLFALMSVLLLGVIFVPALAQDATPDPRYVGEVPAPAFPDDVAWINVDAPLTIDGLHGKIILFDFWTYGCINCIHMIPVLEQIEEKYSEEVIIIGVHSAKFENEGETDNLRQIVQRYNLHHPVINDDQFEVWRSYGANAWPTFVIVDPRGNVVARQAGEVPFEAFDQYISTMIDYYDGLGTDEIDRTPLELALEGASDPGTALRFPGKVLADTENNRLFIADSNHHRIVVADLQSYEVLSVIGSGQRGYQDGETSTAQFNQPQGMAYYDGTLFVADVNNHVIRAVNLNDGTVRTLAGDGTMGRTIAAFDTVYNDPLEVAIRSPWDVAISPDGDTLYIAMAGTHQLWKMSLSGNTLQALVGSGREGQVSAALSTSELAQPSGLFLVDDLLYFADSESSTIRAADLVDDSVRVIAGTTDNNLFDFGDVDGEPGISRLQHALGVTGTDDGAEIYIADTYNSKIKLYDPAADTTMTLLGQSGNGGYRDGGPDVAQFDEPGGLDYADGKLYVADTNNHAIRVVDLETETVSTVTFPNPEALIIESNEVTVVGGNAAAGDVVQLEPQSVAAGEGELVLNLTLPEGYKINELTYSALELASDSDAVQFGQDETGIEETTVTVPVTYTDGEAIVSLEMNLFYCEQDNETVCLIERAAFELPVSVTDEGDSTLTIDRTVTLPENLGGDL</sequence>
<dbReference type="AlphaFoldDB" id="A0A7S8E9F4"/>
<dbReference type="InterPro" id="IPR011042">
    <property type="entry name" value="6-blade_b-propeller_TolB-like"/>
</dbReference>
<dbReference type="Gene3D" id="2.120.10.30">
    <property type="entry name" value="TolB, C-terminal domain"/>
    <property type="match status" value="3"/>
</dbReference>
<keyword evidence="5" id="KW-1185">Reference proteome</keyword>
<organism evidence="4 5">
    <name type="scientific">Phototrophicus methaneseepsis</name>
    <dbReference type="NCBI Taxonomy" id="2710758"/>
    <lineage>
        <taxon>Bacteria</taxon>
        <taxon>Bacillati</taxon>
        <taxon>Chloroflexota</taxon>
        <taxon>Candidatus Thermofontia</taxon>
        <taxon>Phototrophicales</taxon>
        <taxon>Phototrophicaceae</taxon>
        <taxon>Phototrophicus</taxon>
    </lineage>
</organism>
<dbReference type="SUPFAM" id="SSF52833">
    <property type="entry name" value="Thioredoxin-like"/>
    <property type="match status" value="1"/>
</dbReference>
<evidence type="ECO:0000256" key="1">
    <source>
        <dbReference type="ARBA" id="ARBA00022737"/>
    </source>
</evidence>
<dbReference type="RefSeq" id="WP_195170894.1">
    <property type="nucleotide sequence ID" value="NZ_CP062983.1"/>
</dbReference>
<dbReference type="InterPro" id="IPR012336">
    <property type="entry name" value="Thioredoxin-like_fold"/>
</dbReference>
<dbReference type="InterPro" id="IPR036249">
    <property type="entry name" value="Thioredoxin-like_sf"/>
</dbReference>
<dbReference type="PROSITE" id="PS51352">
    <property type="entry name" value="THIOREDOXIN_2"/>
    <property type="match status" value="1"/>
</dbReference>
<reference evidence="4 5" key="1">
    <citation type="submission" date="2020-02" db="EMBL/GenBank/DDBJ databases">
        <authorList>
            <person name="Zheng R.K."/>
            <person name="Sun C.M."/>
        </authorList>
    </citation>
    <scope>NUCLEOTIDE SEQUENCE [LARGE SCALE GENOMIC DNA]</scope>
    <source>
        <strain evidence="5">rifampicinis</strain>
    </source>
</reference>